<dbReference type="PRINTS" id="PR00082">
    <property type="entry name" value="GLFDHDRGNASE"/>
</dbReference>
<dbReference type="Gene3D" id="3.40.50.720">
    <property type="entry name" value="NAD(P)-binding Rossmann-like Domain"/>
    <property type="match status" value="1"/>
</dbReference>
<dbReference type="AlphaFoldDB" id="A0A2H0VAN3"/>
<evidence type="ECO:0000256" key="4">
    <source>
        <dbReference type="PIRSR" id="PIRSR000188-1"/>
    </source>
</evidence>
<keyword evidence="5" id="KW-0547">Nucleotide-binding</keyword>
<evidence type="ECO:0000256" key="6">
    <source>
        <dbReference type="RuleBase" id="RU004417"/>
    </source>
</evidence>
<dbReference type="CDD" id="cd01075">
    <property type="entry name" value="NAD_bind_Leu_Phe_Val_DH"/>
    <property type="match status" value="1"/>
</dbReference>
<dbReference type="InterPro" id="IPR006095">
    <property type="entry name" value="Glu/Leu/Phe/Val/Trp_DH"/>
</dbReference>
<proteinExistence type="inferred from homology"/>
<dbReference type="GO" id="GO:0016639">
    <property type="term" value="F:oxidoreductase activity, acting on the CH-NH2 group of donors, NAD or NADP as acceptor"/>
    <property type="evidence" value="ECO:0007669"/>
    <property type="project" value="InterPro"/>
</dbReference>
<dbReference type="Gene3D" id="3.40.50.10860">
    <property type="entry name" value="Leucine Dehydrogenase, chain A, domain 1"/>
    <property type="match status" value="1"/>
</dbReference>
<keyword evidence="2 6" id="KW-0560">Oxidoreductase</keyword>
<dbReference type="SMART" id="SM00839">
    <property type="entry name" value="ELFV_dehydrog"/>
    <property type="match status" value="1"/>
</dbReference>
<dbReference type="SUPFAM" id="SSF53223">
    <property type="entry name" value="Aminoacid dehydrogenase-like, N-terminal domain"/>
    <property type="match status" value="1"/>
</dbReference>
<dbReference type="GO" id="GO:0006520">
    <property type="term" value="P:amino acid metabolic process"/>
    <property type="evidence" value="ECO:0007669"/>
    <property type="project" value="InterPro"/>
</dbReference>
<evidence type="ECO:0000256" key="5">
    <source>
        <dbReference type="PIRSR" id="PIRSR000188-2"/>
    </source>
</evidence>
<comment type="similarity">
    <text evidence="1 6">Belongs to the Glu/Leu/Phe/Val dehydrogenases family.</text>
</comment>
<name>A0A2H0VAN3_9BACT</name>
<feature type="domain" description="Glutamate/phenylalanine/leucine/valine/L-tryptophan dehydrogenase C-terminal" evidence="7">
    <location>
        <begin position="141"/>
        <end position="346"/>
    </location>
</feature>
<dbReference type="InterPro" id="IPR046346">
    <property type="entry name" value="Aminoacid_DH-like_N_sf"/>
</dbReference>
<evidence type="ECO:0000256" key="3">
    <source>
        <dbReference type="ARBA" id="ARBA00023027"/>
    </source>
</evidence>
<gene>
    <name evidence="8" type="ORF">COT92_02470</name>
</gene>
<dbReference type="Pfam" id="PF00208">
    <property type="entry name" value="ELFV_dehydrog"/>
    <property type="match status" value="1"/>
</dbReference>
<dbReference type="PANTHER" id="PTHR42722">
    <property type="entry name" value="LEUCINE DEHYDROGENASE"/>
    <property type="match status" value="1"/>
</dbReference>
<accession>A0A2H0VAN3</accession>
<evidence type="ECO:0000313" key="9">
    <source>
        <dbReference type="Proteomes" id="UP000230922"/>
    </source>
</evidence>
<organism evidence="8 9">
    <name type="scientific">Candidatus Doudnabacteria bacterium CG10_big_fil_rev_8_21_14_0_10_42_18</name>
    <dbReference type="NCBI Taxonomy" id="1974552"/>
    <lineage>
        <taxon>Bacteria</taxon>
        <taxon>Candidatus Doudnaibacteriota</taxon>
    </lineage>
</organism>
<dbReference type="GO" id="GO:0000166">
    <property type="term" value="F:nucleotide binding"/>
    <property type="evidence" value="ECO:0007669"/>
    <property type="project" value="UniProtKB-KW"/>
</dbReference>
<dbReference type="SUPFAM" id="SSF51735">
    <property type="entry name" value="NAD(P)-binding Rossmann-fold domains"/>
    <property type="match status" value="1"/>
</dbReference>
<dbReference type="InterPro" id="IPR006097">
    <property type="entry name" value="Glu/Leu/Phe/Val/Trp_DH_dimer"/>
</dbReference>
<evidence type="ECO:0000256" key="1">
    <source>
        <dbReference type="ARBA" id="ARBA00006382"/>
    </source>
</evidence>
<sequence length="346" mass="38308">MAINFDSFKEFDDHRMVSFISDSKRKLKGFISIHRGNTVIPSFGATRFVSYNNSNEALRDALRLSKLMSYKSALAGLKYGGAKGVIILPQKAYSKTAILKAYCHSLNYLHGHFITGADVGLSGKDVRYMRKQSEFIVGVKVDPVKYTALGMLGALEVSLNEVFGSKSIKGRTFTIQGVGKIGGAMVELLYKEAKKIIVADVDKKRLTIIKKAFPKIILTTPQKIYTEKSDVFMPCALGHSLTSRTTAKLRSSIILGGANNQLANNTVGELLYKLGILYAPDYVVNAGGLISVVDEYETKNFDDARIKKRLRNIQVVLHSILKESQRSHRASNLVADQMAEKIFNSR</sequence>
<evidence type="ECO:0000313" key="8">
    <source>
        <dbReference type="EMBL" id="PIR96156.1"/>
    </source>
</evidence>
<reference evidence="9" key="1">
    <citation type="submission" date="2017-09" db="EMBL/GenBank/DDBJ databases">
        <title>Depth-based differentiation of microbial function through sediment-hosted aquifers and enrichment of novel symbionts in the deep terrestrial subsurface.</title>
        <authorList>
            <person name="Probst A.J."/>
            <person name="Ladd B."/>
            <person name="Jarett J.K."/>
            <person name="Geller-Mcgrath D.E."/>
            <person name="Sieber C.M.K."/>
            <person name="Emerson J.B."/>
            <person name="Anantharaman K."/>
            <person name="Thomas B.C."/>
            <person name="Malmstrom R."/>
            <person name="Stieglmeier M."/>
            <person name="Klingl A."/>
            <person name="Woyke T."/>
            <person name="Ryan C.M."/>
            <person name="Banfield J.F."/>
        </authorList>
    </citation>
    <scope>NUCLEOTIDE SEQUENCE [LARGE SCALE GENOMIC DNA]</scope>
</reference>
<comment type="caution">
    <text evidence="8">The sequence shown here is derived from an EMBL/GenBank/DDBJ whole genome shotgun (WGS) entry which is preliminary data.</text>
</comment>
<protein>
    <recommendedName>
        <fullName evidence="7">Glutamate/phenylalanine/leucine/valine/L-tryptophan dehydrogenase C-terminal domain-containing protein</fullName>
    </recommendedName>
</protein>
<dbReference type="InterPro" id="IPR036291">
    <property type="entry name" value="NAD(P)-bd_dom_sf"/>
</dbReference>
<dbReference type="PANTHER" id="PTHR42722:SF1">
    <property type="entry name" value="VALINE DEHYDROGENASE"/>
    <property type="match status" value="1"/>
</dbReference>
<keyword evidence="3 5" id="KW-0520">NAD</keyword>
<dbReference type="InterPro" id="IPR006096">
    <property type="entry name" value="Glu/Leu/Phe/Val/Trp_DH_C"/>
</dbReference>
<feature type="binding site" evidence="5">
    <location>
        <begin position="177"/>
        <end position="182"/>
    </location>
    <ligand>
        <name>NAD(+)</name>
        <dbReference type="ChEBI" id="CHEBI:57540"/>
    </ligand>
</feature>
<dbReference type="Pfam" id="PF02812">
    <property type="entry name" value="ELFV_dehydrog_N"/>
    <property type="match status" value="1"/>
</dbReference>
<evidence type="ECO:0000256" key="2">
    <source>
        <dbReference type="ARBA" id="ARBA00023002"/>
    </source>
</evidence>
<dbReference type="Proteomes" id="UP000230922">
    <property type="component" value="Unassembled WGS sequence"/>
</dbReference>
<dbReference type="PIRSF" id="PIRSF000188">
    <property type="entry name" value="Phe_leu_dh"/>
    <property type="match status" value="1"/>
</dbReference>
<dbReference type="EMBL" id="PFAK01000044">
    <property type="protein sequence ID" value="PIR96156.1"/>
    <property type="molecule type" value="Genomic_DNA"/>
</dbReference>
<dbReference type="InterPro" id="IPR016211">
    <property type="entry name" value="Glu/Phe/Leu/Val/Trp_DH_bac/arc"/>
</dbReference>
<feature type="active site" description="Proton donor/acceptor" evidence="4">
    <location>
        <position position="83"/>
    </location>
</feature>
<evidence type="ECO:0000259" key="7">
    <source>
        <dbReference type="SMART" id="SM00839"/>
    </source>
</evidence>